<dbReference type="Gene3D" id="3.30.70.270">
    <property type="match status" value="2"/>
</dbReference>
<dbReference type="PANTHER" id="PTHR33064:SF37">
    <property type="entry name" value="RIBONUCLEASE H"/>
    <property type="match status" value="1"/>
</dbReference>
<evidence type="ECO:0000313" key="2">
    <source>
        <dbReference type="EMBL" id="KAK1784118.1"/>
    </source>
</evidence>
<dbReference type="InterPro" id="IPR051320">
    <property type="entry name" value="Viral_Replic_Matur_Polypro"/>
</dbReference>
<reference evidence="2" key="1">
    <citation type="submission" date="2023-03" db="EMBL/GenBank/DDBJ databases">
        <title>Electrophorus voltai genome.</title>
        <authorList>
            <person name="Bian C."/>
        </authorList>
    </citation>
    <scope>NUCLEOTIDE SEQUENCE</scope>
    <source>
        <strain evidence="2">CB-2022</strain>
        <tissue evidence="2">Muscle</tissue>
    </source>
</reference>
<sequence length="142" mass="16011">MALSVFQAYINKVLREFLGRSVIANIDNILIYSPSRNQHVKQRTCRATDPIREPPILRFIRSFSLLAGPLTDQLWGPVRKIKWTQEVDKAFEELKIAFATAPIFQQPDPERPFVLEVDASDIGVGTVLSQHTGERGGLRPIA</sequence>
<dbReference type="Proteomes" id="UP001239994">
    <property type="component" value="Unassembled WGS sequence"/>
</dbReference>
<dbReference type="EMBL" id="JAROKS010000530">
    <property type="protein sequence ID" value="KAK1784118.1"/>
    <property type="molecule type" value="Genomic_DNA"/>
</dbReference>
<gene>
    <name evidence="2" type="ORF">P4O66_004141</name>
</gene>
<dbReference type="SUPFAM" id="SSF56672">
    <property type="entry name" value="DNA/RNA polymerases"/>
    <property type="match status" value="1"/>
</dbReference>
<evidence type="ECO:0000259" key="1">
    <source>
        <dbReference type="Pfam" id="PF17919"/>
    </source>
</evidence>
<proteinExistence type="predicted"/>
<evidence type="ECO:0000313" key="3">
    <source>
        <dbReference type="Proteomes" id="UP001239994"/>
    </source>
</evidence>
<dbReference type="InterPro" id="IPR043502">
    <property type="entry name" value="DNA/RNA_pol_sf"/>
</dbReference>
<comment type="caution">
    <text evidence="2">The sequence shown here is derived from an EMBL/GenBank/DDBJ whole genome shotgun (WGS) entry which is preliminary data.</text>
</comment>
<dbReference type="Pfam" id="PF17919">
    <property type="entry name" value="RT_RNaseH_2"/>
    <property type="match status" value="1"/>
</dbReference>
<dbReference type="AlphaFoldDB" id="A0AAD8YQC5"/>
<feature type="domain" description="Reverse transcriptase/retrotransposon-derived protein RNase H-like" evidence="1">
    <location>
        <begin position="83"/>
        <end position="142"/>
    </location>
</feature>
<accession>A0AAD8YQC5</accession>
<organism evidence="2 3">
    <name type="scientific">Electrophorus voltai</name>
    <dbReference type="NCBI Taxonomy" id="2609070"/>
    <lineage>
        <taxon>Eukaryota</taxon>
        <taxon>Metazoa</taxon>
        <taxon>Chordata</taxon>
        <taxon>Craniata</taxon>
        <taxon>Vertebrata</taxon>
        <taxon>Euteleostomi</taxon>
        <taxon>Actinopterygii</taxon>
        <taxon>Neopterygii</taxon>
        <taxon>Teleostei</taxon>
        <taxon>Ostariophysi</taxon>
        <taxon>Gymnotiformes</taxon>
        <taxon>Gymnotoidei</taxon>
        <taxon>Gymnotidae</taxon>
        <taxon>Electrophorus</taxon>
    </lineage>
</organism>
<dbReference type="InterPro" id="IPR041577">
    <property type="entry name" value="RT_RNaseH_2"/>
</dbReference>
<name>A0AAD8YQC5_9TELE</name>
<keyword evidence="3" id="KW-1185">Reference proteome</keyword>
<dbReference type="InterPro" id="IPR043128">
    <property type="entry name" value="Rev_trsase/Diguanyl_cyclase"/>
</dbReference>
<protein>
    <recommendedName>
        <fullName evidence="1">Reverse transcriptase/retrotransposon-derived protein RNase H-like domain-containing protein</fullName>
    </recommendedName>
</protein>
<dbReference type="PANTHER" id="PTHR33064">
    <property type="entry name" value="POL PROTEIN"/>
    <property type="match status" value="1"/>
</dbReference>